<accession>A0ABV6U882</accession>
<gene>
    <name evidence="1" type="ORF">ACFHYQ_20410</name>
</gene>
<comment type="caution">
    <text evidence="1">The sequence shown here is derived from an EMBL/GenBank/DDBJ whole genome shotgun (WGS) entry which is preliminary data.</text>
</comment>
<protein>
    <submittedName>
        <fullName evidence="1">Uncharacterized protein</fullName>
    </submittedName>
</protein>
<evidence type="ECO:0000313" key="1">
    <source>
        <dbReference type="EMBL" id="MFC0864658.1"/>
    </source>
</evidence>
<organism evidence="1 2">
    <name type="scientific">Sphaerimonospora cavernae</name>
    <dbReference type="NCBI Taxonomy" id="1740611"/>
    <lineage>
        <taxon>Bacteria</taxon>
        <taxon>Bacillati</taxon>
        <taxon>Actinomycetota</taxon>
        <taxon>Actinomycetes</taxon>
        <taxon>Streptosporangiales</taxon>
        <taxon>Streptosporangiaceae</taxon>
        <taxon>Sphaerimonospora</taxon>
    </lineage>
</organism>
<evidence type="ECO:0000313" key="2">
    <source>
        <dbReference type="Proteomes" id="UP001589870"/>
    </source>
</evidence>
<keyword evidence="2" id="KW-1185">Reference proteome</keyword>
<proteinExistence type="predicted"/>
<reference evidence="1 2" key="1">
    <citation type="submission" date="2024-09" db="EMBL/GenBank/DDBJ databases">
        <authorList>
            <person name="Sun Q."/>
            <person name="Mori K."/>
        </authorList>
    </citation>
    <scope>NUCLEOTIDE SEQUENCE [LARGE SCALE GENOMIC DNA]</scope>
    <source>
        <strain evidence="1 2">TBRC 1851</strain>
    </source>
</reference>
<name>A0ABV6U882_9ACTN</name>
<sequence>MAPRHFPAVAIGVLVAGVLTAGVATVFSSGSAETGGPPVPVPTSAEDFVLPMDAYNVSAAQHVEIARARADLVEDCMRAFGYDLRIQVPDVASYSQNGLVDWLGDLQVDRYGYAGPPGRTRQSAADDDRGIFAVTDDEFRVMVGKTARVGGKKVPVGGCDGAVEGILNAGASGLDGQETPGKTDVYRLGDLQSGAAESAYRDPGLHRAGAAWAECMRKAGYAYSQPEEATADPRWAITAKNDHDPPPQGTPVEIRTAVDDHRCRLETNYYGKRQAIYAAHQQKAIDANPRLLAGFHDLMTTRLRNARQVNSGAPVVRPWD</sequence>
<dbReference type="Proteomes" id="UP001589870">
    <property type="component" value="Unassembled WGS sequence"/>
</dbReference>
<dbReference type="RefSeq" id="WP_394302748.1">
    <property type="nucleotide sequence ID" value="NZ_JBHMQT010000044.1"/>
</dbReference>
<dbReference type="EMBL" id="JBHMQT010000044">
    <property type="protein sequence ID" value="MFC0864658.1"/>
    <property type="molecule type" value="Genomic_DNA"/>
</dbReference>